<organism evidence="1 2">
    <name type="scientific">Rubroshorea leprosula</name>
    <dbReference type="NCBI Taxonomy" id="152421"/>
    <lineage>
        <taxon>Eukaryota</taxon>
        <taxon>Viridiplantae</taxon>
        <taxon>Streptophyta</taxon>
        <taxon>Embryophyta</taxon>
        <taxon>Tracheophyta</taxon>
        <taxon>Spermatophyta</taxon>
        <taxon>Magnoliopsida</taxon>
        <taxon>eudicotyledons</taxon>
        <taxon>Gunneridae</taxon>
        <taxon>Pentapetalae</taxon>
        <taxon>rosids</taxon>
        <taxon>malvids</taxon>
        <taxon>Malvales</taxon>
        <taxon>Dipterocarpaceae</taxon>
        <taxon>Rubroshorea</taxon>
    </lineage>
</organism>
<gene>
    <name evidence="1" type="ORF">SLEP1_g26154</name>
</gene>
<name>A0AAV5JVG3_9ROSI</name>
<reference evidence="1 2" key="1">
    <citation type="journal article" date="2021" name="Commun. Biol.">
        <title>The genome of Shorea leprosula (Dipterocarpaceae) highlights the ecological relevance of drought in aseasonal tropical rainforests.</title>
        <authorList>
            <person name="Ng K.K.S."/>
            <person name="Kobayashi M.J."/>
            <person name="Fawcett J.A."/>
            <person name="Hatakeyama M."/>
            <person name="Paape T."/>
            <person name="Ng C.H."/>
            <person name="Ang C.C."/>
            <person name="Tnah L.H."/>
            <person name="Lee C.T."/>
            <person name="Nishiyama T."/>
            <person name="Sese J."/>
            <person name="O'Brien M.J."/>
            <person name="Copetti D."/>
            <person name="Mohd Noor M.I."/>
            <person name="Ong R.C."/>
            <person name="Putra M."/>
            <person name="Sireger I.Z."/>
            <person name="Indrioko S."/>
            <person name="Kosugi Y."/>
            <person name="Izuno A."/>
            <person name="Isagi Y."/>
            <person name="Lee S.L."/>
            <person name="Shimizu K.K."/>
        </authorList>
    </citation>
    <scope>NUCLEOTIDE SEQUENCE [LARGE SCALE GENOMIC DNA]</scope>
    <source>
        <strain evidence="1">214</strain>
    </source>
</reference>
<comment type="caution">
    <text evidence="1">The sequence shown here is derived from an EMBL/GenBank/DDBJ whole genome shotgun (WGS) entry which is preliminary data.</text>
</comment>
<dbReference type="AlphaFoldDB" id="A0AAV5JVG3"/>
<dbReference type="EMBL" id="BPVZ01000043">
    <property type="protein sequence ID" value="GKV15359.1"/>
    <property type="molecule type" value="Genomic_DNA"/>
</dbReference>
<sequence>MVLDRSVSLVRGLSVRFYASEDVKPKTGKPWEVTS</sequence>
<evidence type="ECO:0000313" key="2">
    <source>
        <dbReference type="Proteomes" id="UP001054252"/>
    </source>
</evidence>
<dbReference type="Proteomes" id="UP001054252">
    <property type="component" value="Unassembled WGS sequence"/>
</dbReference>
<proteinExistence type="predicted"/>
<protein>
    <submittedName>
        <fullName evidence="1">Uncharacterized protein</fullName>
    </submittedName>
</protein>
<evidence type="ECO:0000313" key="1">
    <source>
        <dbReference type="EMBL" id="GKV15359.1"/>
    </source>
</evidence>
<accession>A0AAV5JVG3</accession>
<keyword evidence="2" id="KW-1185">Reference proteome</keyword>